<dbReference type="EC" id="1.8.1.9" evidence="7"/>
<comment type="subunit">
    <text evidence="7">Homodimer.</text>
</comment>
<evidence type="ECO:0000256" key="1">
    <source>
        <dbReference type="ARBA" id="ARBA00022630"/>
    </source>
</evidence>
<dbReference type="SUPFAM" id="SSF51905">
    <property type="entry name" value="FAD/NAD(P)-binding domain"/>
    <property type="match status" value="1"/>
</dbReference>
<dbReference type="Proteomes" id="UP000480222">
    <property type="component" value="Unassembled WGS sequence"/>
</dbReference>
<dbReference type="PRINTS" id="PR00469">
    <property type="entry name" value="PNDRDTASEII"/>
</dbReference>
<dbReference type="OMA" id="GPCHVLK"/>
<dbReference type="InterPro" id="IPR008255">
    <property type="entry name" value="Pyr_nucl-diS_OxRdtase_2_AS"/>
</dbReference>
<keyword evidence="4" id="KW-1015">Disulfide bond</keyword>
<keyword evidence="5 7" id="KW-0676">Redox-active center</keyword>
<keyword evidence="2 7" id="KW-0274">FAD</keyword>
<gene>
    <name evidence="9" type="ORF">CIP107547_00112</name>
</gene>
<evidence type="ECO:0000256" key="7">
    <source>
        <dbReference type="RuleBase" id="RU003880"/>
    </source>
</evidence>
<dbReference type="InterPro" id="IPR036188">
    <property type="entry name" value="FAD/NAD-bd_sf"/>
</dbReference>
<comment type="similarity">
    <text evidence="7">Belongs to the class-II pyridine nucleotide-disulfide oxidoreductase family.</text>
</comment>
<comment type="cofactor">
    <cofactor evidence="8">
        <name>FAD</name>
        <dbReference type="ChEBI" id="CHEBI:57692"/>
    </cofactor>
    <text evidence="8">Binds 1 FAD per subunit.</text>
</comment>
<sequence>MTDTTAGTIHDVAIIGSGPAGYTAALYAARAELKPIVFEGIEYGGSLMTTTEVENFPGFPEGIMGPELMQNMREQAEKFGAELRMELVTKVELEGDIKKIWVDDQEFQARTVILATGSAPRYLGVEGEQTLLGRGVSACATCDGFFFRDHHIAVIGGGDSAMEEADFLTKFGSKVSIVHRRDEFRASAIMLERAKNNPKIEFVTNKTVSKVLGDTTVSGLELTDTVTGETSVLDATAMFVAIGHDPRSAMFRDVVTTDAAGYVVVEHPSTKTNVPGVFAVGDLVDNHYQQAITAAGSGCRGAIDAEHYLAALNS</sequence>
<keyword evidence="8" id="KW-0521">NADP</keyword>
<dbReference type="PANTHER" id="PTHR48105">
    <property type="entry name" value="THIOREDOXIN REDUCTASE 1-RELATED-RELATED"/>
    <property type="match status" value="1"/>
</dbReference>
<evidence type="ECO:0000313" key="10">
    <source>
        <dbReference type="Proteomes" id="UP000480222"/>
    </source>
</evidence>
<dbReference type="PRINTS" id="PR00368">
    <property type="entry name" value="FADPNR"/>
</dbReference>
<comment type="catalytic activity">
    <reaction evidence="6 7">
        <text>[thioredoxin]-dithiol + NADP(+) = [thioredoxin]-disulfide + NADPH + H(+)</text>
        <dbReference type="Rhea" id="RHEA:20345"/>
        <dbReference type="Rhea" id="RHEA-COMP:10698"/>
        <dbReference type="Rhea" id="RHEA-COMP:10700"/>
        <dbReference type="ChEBI" id="CHEBI:15378"/>
        <dbReference type="ChEBI" id="CHEBI:29950"/>
        <dbReference type="ChEBI" id="CHEBI:50058"/>
        <dbReference type="ChEBI" id="CHEBI:57783"/>
        <dbReference type="ChEBI" id="CHEBI:58349"/>
        <dbReference type="EC" id="1.8.1.9"/>
    </reaction>
</comment>
<dbReference type="KEGG" id="cdi:DIP2373"/>
<evidence type="ECO:0000256" key="6">
    <source>
        <dbReference type="ARBA" id="ARBA00048132"/>
    </source>
</evidence>
<protein>
    <recommendedName>
        <fullName evidence="7">Thioredoxin reductase</fullName>
        <ecNumber evidence="7">1.8.1.9</ecNumber>
    </recommendedName>
</protein>
<comment type="caution">
    <text evidence="9">The sequence shown here is derived from an EMBL/GenBank/DDBJ whole genome shotgun (WGS) entry which is preliminary data.</text>
</comment>
<reference evidence="9 10" key="1">
    <citation type="submission" date="2020-02" db="EMBL/GenBank/DDBJ databases">
        <authorList>
            <person name="Brisse S."/>
        </authorList>
    </citation>
    <scope>NUCLEOTIDE SEQUENCE [LARGE SCALE GENOMIC DNA]</scope>
    <source>
        <strain evidence="9">CIP107547</strain>
    </source>
</reference>
<dbReference type="PROSITE" id="PS00573">
    <property type="entry name" value="PYRIDINE_REDOX_2"/>
    <property type="match status" value="1"/>
</dbReference>
<evidence type="ECO:0000256" key="5">
    <source>
        <dbReference type="ARBA" id="ARBA00023284"/>
    </source>
</evidence>
<dbReference type="AlphaFoldDB" id="A0A0F5DE44"/>
<dbReference type="InterPro" id="IPR023753">
    <property type="entry name" value="FAD/NAD-binding_dom"/>
</dbReference>
<name>A0A0F5DE44_CORDP</name>
<dbReference type="EMBL" id="CADDAV010000001">
    <property type="protein sequence ID" value="CAB0578643.1"/>
    <property type="molecule type" value="Genomic_DNA"/>
</dbReference>
<organism evidence="9 10">
    <name type="scientific">Corynebacterium diphtheriae</name>
    <dbReference type="NCBI Taxonomy" id="1717"/>
    <lineage>
        <taxon>Bacteria</taxon>
        <taxon>Bacillati</taxon>
        <taxon>Actinomycetota</taxon>
        <taxon>Actinomycetes</taxon>
        <taxon>Mycobacteriales</taxon>
        <taxon>Corynebacteriaceae</taxon>
        <taxon>Corynebacterium</taxon>
    </lineage>
</organism>
<evidence type="ECO:0000256" key="2">
    <source>
        <dbReference type="ARBA" id="ARBA00022827"/>
    </source>
</evidence>
<dbReference type="GO" id="GO:0019430">
    <property type="term" value="P:removal of superoxide radicals"/>
    <property type="evidence" value="ECO:0007669"/>
    <property type="project" value="UniProtKB-UniRule"/>
</dbReference>
<dbReference type="InterPro" id="IPR050097">
    <property type="entry name" value="Ferredoxin-NADP_redctase_2"/>
</dbReference>
<dbReference type="GO" id="GO:0004791">
    <property type="term" value="F:thioredoxin-disulfide reductase (NADPH) activity"/>
    <property type="evidence" value="ECO:0007669"/>
    <property type="project" value="UniProtKB-UniRule"/>
</dbReference>
<dbReference type="RefSeq" id="WP_010935804.1">
    <property type="nucleotide sequence ID" value="NZ_CABVGJ010000009.1"/>
</dbReference>
<evidence type="ECO:0000256" key="3">
    <source>
        <dbReference type="ARBA" id="ARBA00023002"/>
    </source>
</evidence>
<dbReference type="NCBIfam" id="TIGR01292">
    <property type="entry name" value="TRX_reduct"/>
    <property type="match status" value="1"/>
</dbReference>
<evidence type="ECO:0000256" key="8">
    <source>
        <dbReference type="RuleBase" id="RU003881"/>
    </source>
</evidence>
<dbReference type="OrthoDB" id="9806179at2"/>
<dbReference type="GO" id="GO:0005737">
    <property type="term" value="C:cytoplasm"/>
    <property type="evidence" value="ECO:0007669"/>
    <property type="project" value="InterPro"/>
</dbReference>
<dbReference type="SMR" id="A0A0F5DE44"/>
<evidence type="ECO:0000256" key="4">
    <source>
        <dbReference type="ARBA" id="ARBA00023157"/>
    </source>
</evidence>
<dbReference type="Pfam" id="PF07992">
    <property type="entry name" value="Pyr_redox_2"/>
    <property type="match status" value="1"/>
</dbReference>
<dbReference type="Gene3D" id="3.50.50.60">
    <property type="entry name" value="FAD/NAD(P)-binding domain"/>
    <property type="match status" value="2"/>
</dbReference>
<keyword evidence="1 7" id="KW-0285">Flavoprotein</keyword>
<evidence type="ECO:0000313" key="9">
    <source>
        <dbReference type="EMBL" id="CAB0578643.1"/>
    </source>
</evidence>
<accession>A0A0F5DE44</accession>
<keyword evidence="3 7" id="KW-0560">Oxidoreductase</keyword>
<dbReference type="InterPro" id="IPR005982">
    <property type="entry name" value="Thioredox_Rdtase"/>
</dbReference>
<proteinExistence type="inferred from homology"/>